<dbReference type="Proteomes" id="UP000658258">
    <property type="component" value="Unassembled WGS sequence"/>
</dbReference>
<dbReference type="EMBL" id="BNAG01000001">
    <property type="protein sequence ID" value="GHE52349.1"/>
    <property type="molecule type" value="Genomic_DNA"/>
</dbReference>
<organism evidence="2 3">
    <name type="scientific">Roseivirga thermotolerans</name>
    <dbReference type="NCBI Taxonomy" id="1758176"/>
    <lineage>
        <taxon>Bacteria</taxon>
        <taxon>Pseudomonadati</taxon>
        <taxon>Bacteroidota</taxon>
        <taxon>Cytophagia</taxon>
        <taxon>Cytophagales</taxon>
        <taxon>Roseivirgaceae</taxon>
        <taxon>Roseivirga</taxon>
    </lineage>
</organism>
<evidence type="ECO:0000313" key="2">
    <source>
        <dbReference type="EMBL" id="GHE52349.1"/>
    </source>
</evidence>
<evidence type="ECO:0000313" key="3">
    <source>
        <dbReference type="Proteomes" id="UP000658258"/>
    </source>
</evidence>
<reference evidence="3" key="1">
    <citation type="journal article" date="2019" name="Int. J. Syst. Evol. Microbiol.">
        <title>The Global Catalogue of Microorganisms (GCM) 10K type strain sequencing project: providing services to taxonomists for standard genome sequencing and annotation.</title>
        <authorList>
            <consortium name="The Broad Institute Genomics Platform"/>
            <consortium name="The Broad Institute Genome Sequencing Center for Infectious Disease"/>
            <person name="Wu L."/>
            <person name="Ma J."/>
        </authorList>
    </citation>
    <scope>NUCLEOTIDE SEQUENCE [LARGE SCALE GENOMIC DNA]</scope>
    <source>
        <strain evidence="3">CGMCC 1.15111</strain>
    </source>
</reference>
<keyword evidence="3" id="KW-1185">Reference proteome</keyword>
<keyword evidence="1" id="KW-0732">Signal</keyword>
<protein>
    <recommendedName>
        <fullName evidence="4">IrrE N-terminal-like domain-containing protein</fullName>
    </recommendedName>
</protein>
<evidence type="ECO:0008006" key="4">
    <source>
        <dbReference type="Google" id="ProtNLM"/>
    </source>
</evidence>
<proteinExistence type="predicted"/>
<comment type="caution">
    <text evidence="2">The sequence shown here is derived from an EMBL/GenBank/DDBJ whole genome shotgun (WGS) entry which is preliminary data.</text>
</comment>
<dbReference type="RefSeq" id="WP_189628443.1">
    <property type="nucleotide sequence ID" value="NZ_BNAG01000001.1"/>
</dbReference>
<name>A0ABQ3I072_9BACT</name>
<feature type="signal peptide" evidence="1">
    <location>
        <begin position="1"/>
        <end position="23"/>
    </location>
</feature>
<accession>A0ABQ3I072</accession>
<gene>
    <name evidence="2" type="ORF">GCM10011340_03250</name>
</gene>
<feature type="chain" id="PRO_5045984820" description="IrrE N-terminal-like domain-containing protein" evidence="1">
    <location>
        <begin position="24"/>
        <end position="335"/>
    </location>
</feature>
<sequence>MNAKKLPLLFLLIICVALSSCQSGDSGTKEVRPAIASLVKWQELDTLSLDRINANVEAGKPTVDVGIYFPSNFDPDYKKVTMASMLESFLAAKEIYKPTGLQLNLLFVKTGEIDPSYLAIQANEVPGVPVTEYVNTYEHMERHPARLTGHAREAFDAIVEPDSQNDRTIYLIALQDVFYPFLEVSEGRNWTVKSVRTGGLSFPTYSYGKNLPRHLRGVITISNLSRGDRSRRTIAHELGHKLMNVSHEYRETHPGHEVYADGGLMLYGNGEEIPSGKEGRWHLERLLLSPFIYTFDADGSKVWNEDYQNNGHYYDPIYGDKVVRFKGVPPIDPNW</sequence>
<dbReference type="PROSITE" id="PS51257">
    <property type="entry name" value="PROKAR_LIPOPROTEIN"/>
    <property type="match status" value="1"/>
</dbReference>
<evidence type="ECO:0000256" key="1">
    <source>
        <dbReference type="SAM" id="SignalP"/>
    </source>
</evidence>